<keyword evidence="9" id="KW-1185">Reference proteome</keyword>
<dbReference type="RefSeq" id="WP_377943057.1">
    <property type="nucleotide sequence ID" value="NZ_JBHUCX010000027.1"/>
</dbReference>
<evidence type="ECO:0000259" key="7">
    <source>
        <dbReference type="PROSITE" id="PS50110"/>
    </source>
</evidence>
<dbReference type="PRINTS" id="PR00038">
    <property type="entry name" value="HTHLUXR"/>
</dbReference>
<dbReference type="PROSITE" id="PS50110">
    <property type="entry name" value="RESPONSE_REGULATORY"/>
    <property type="match status" value="1"/>
</dbReference>
<dbReference type="Pfam" id="PF00196">
    <property type="entry name" value="GerE"/>
    <property type="match status" value="1"/>
</dbReference>
<dbReference type="InterPro" id="IPR000792">
    <property type="entry name" value="Tscrpt_reg_LuxR_C"/>
</dbReference>
<dbReference type="Proteomes" id="UP001597079">
    <property type="component" value="Unassembled WGS sequence"/>
</dbReference>
<evidence type="ECO:0000256" key="5">
    <source>
        <dbReference type="PROSITE-ProRule" id="PRU00169"/>
    </source>
</evidence>
<accession>A0ABW4JGZ4</accession>
<organism evidence="8 9">
    <name type="scientific">Alicyclobacillus fodiniaquatilis</name>
    <dbReference type="NCBI Taxonomy" id="1661150"/>
    <lineage>
        <taxon>Bacteria</taxon>
        <taxon>Bacillati</taxon>
        <taxon>Bacillota</taxon>
        <taxon>Bacilli</taxon>
        <taxon>Bacillales</taxon>
        <taxon>Alicyclobacillaceae</taxon>
        <taxon>Alicyclobacillus</taxon>
    </lineage>
</organism>
<dbReference type="SMART" id="SM00448">
    <property type="entry name" value="REC"/>
    <property type="match status" value="1"/>
</dbReference>
<dbReference type="SMART" id="SM00421">
    <property type="entry name" value="HTH_LUXR"/>
    <property type="match status" value="1"/>
</dbReference>
<dbReference type="InterPro" id="IPR016032">
    <property type="entry name" value="Sig_transdc_resp-reg_C-effctor"/>
</dbReference>
<gene>
    <name evidence="8" type="ORF">ACFSB2_10815</name>
</gene>
<feature type="modified residue" description="4-aspartylphosphate" evidence="5">
    <location>
        <position position="54"/>
    </location>
</feature>
<reference evidence="9" key="1">
    <citation type="journal article" date="2019" name="Int. J. Syst. Evol. Microbiol.">
        <title>The Global Catalogue of Microorganisms (GCM) 10K type strain sequencing project: providing services to taxonomists for standard genome sequencing and annotation.</title>
        <authorList>
            <consortium name="The Broad Institute Genomics Platform"/>
            <consortium name="The Broad Institute Genome Sequencing Center for Infectious Disease"/>
            <person name="Wu L."/>
            <person name="Ma J."/>
        </authorList>
    </citation>
    <scope>NUCLEOTIDE SEQUENCE [LARGE SCALE GENOMIC DNA]</scope>
    <source>
        <strain evidence="9">CGMCC 1.12286</strain>
    </source>
</reference>
<dbReference type="SUPFAM" id="SSF52172">
    <property type="entry name" value="CheY-like"/>
    <property type="match status" value="1"/>
</dbReference>
<name>A0ABW4JGZ4_9BACL</name>
<proteinExistence type="predicted"/>
<feature type="domain" description="Response regulatory" evidence="7">
    <location>
        <begin position="3"/>
        <end position="119"/>
    </location>
</feature>
<keyword evidence="1 5" id="KW-0597">Phosphoprotein</keyword>
<evidence type="ECO:0000256" key="1">
    <source>
        <dbReference type="ARBA" id="ARBA00022553"/>
    </source>
</evidence>
<protein>
    <submittedName>
        <fullName evidence="8">Response regulator transcription factor</fullName>
    </submittedName>
</protein>
<feature type="domain" description="HTH luxR-type" evidence="6">
    <location>
        <begin position="133"/>
        <end position="198"/>
    </location>
</feature>
<dbReference type="InterPro" id="IPR039420">
    <property type="entry name" value="WalR-like"/>
</dbReference>
<dbReference type="PANTHER" id="PTHR43214:SF42">
    <property type="entry name" value="TRANSCRIPTIONAL REGULATORY PROTEIN DESR"/>
    <property type="match status" value="1"/>
</dbReference>
<dbReference type="SUPFAM" id="SSF46894">
    <property type="entry name" value="C-terminal effector domain of the bipartite response regulators"/>
    <property type="match status" value="1"/>
</dbReference>
<dbReference type="InterPro" id="IPR001789">
    <property type="entry name" value="Sig_transdc_resp-reg_receiver"/>
</dbReference>
<dbReference type="PROSITE" id="PS50043">
    <property type="entry name" value="HTH_LUXR_2"/>
    <property type="match status" value="1"/>
</dbReference>
<dbReference type="CDD" id="cd19930">
    <property type="entry name" value="REC_DesR-like"/>
    <property type="match status" value="1"/>
</dbReference>
<dbReference type="Gene3D" id="3.40.50.2300">
    <property type="match status" value="1"/>
</dbReference>
<keyword evidence="4" id="KW-0804">Transcription</keyword>
<evidence type="ECO:0000313" key="8">
    <source>
        <dbReference type="EMBL" id="MFD1675184.1"/>
    </source>
</evidence>
<keyword evidence="3" id="KW-0238">DNA-binding</keyword>
<dbReference type="Pfam" id="PF00072">
    <property type="entry name" value="Response_reg"/>
    <property type="match status" value="1"/>
</dbReference>
<evidence type="ECO:0000313" key="9">
    <source>
        <dbReference type="Proteomes" id="UP001597079"/>
    </source>
</evidence>
<evidence type="ECO:0000256" key="4">
    <source>
        <dbReference type="ARBA" id="ARBA00023163"/>
    </source>
</evidence>
<sequence>MIRILLAEDQALVRGAIATLLDFEDDFEVVAAAGDGAEAVKLAMTLQPDVALIDIEMPKVSGLEVVEQLRTRVPTCKCIVVTTFARPGYMQRAVKAGACGYLLKDAQVEELAAAIRRIVAGERVMSPALMVAAMESANPLTEREIQVLRLAATGQTTRELARALSLSEGTVRNYLSEVFSKLNASSRQEAIKIAEAQGWI</sequence>
<evidence type="ECO:0000259" key="6">
    <source>
        <dbReference type="PROSITE" id="PS50043"/>
    </source>
</evidence>
<comment type="caution">
    <text evidence="8">The sequence shown here is derived from an EMBL/GenBank/DDBJ whole genome shotgun (WGS) entry which is preliminary data.</text>
</comment>
<dbReference type="InterPro" id="IPR011006">
    <property type="entry name" value="CheY-like_superfamily"/>
</dbReference>
<evidence type="ECO:0000256" key="2">
    <source>
        <dbReference type="ARBA" id="ARBA00023015"/>
    </source>
</evidence>
<dbReference type="EMBL" id="JBHUCX010000027">
    <property type="protein sequence ID" value="MFD1675184.1"/>
    <property type="molecule type" value="Genomic_DNA"/>
</dbReference>
<dbReference type="CDD" id="cd06170">
    <property type="entry name" value="LuxR_C_like"/>
    <property type="match status" value="1"/>
</dbReference>
<dbReference type="PANTHER" id="PTHR43214">
    <property type="entry name" value="TWO-COMPONENT RESPONSE REGULATOR"/>
    <property type="match status" value="1"/>
</dbReference>
<evidence type="ECO:0000256" key="3">
    <source>
        <dbReference type="ARBA" id="ARBA00023125"/>
    </source>
</evidence>
<keyword evidence="2" id="KW-0805">Transcription regulation</keyword>